<sequence length="420" mass="47315">MSTPTVEPHDIAAKAFWAQHPDARDEAFARIRAERPVFWSGPAESDLLPPEENVHGFWSLTKYADIQAASRNPKVFSSAMGITMEDFSPEMTEIAQSFIAMDAPRHTQLRGITMDAFKPGNMRKLEGWVREHARDLIDEMAHLGSGDFVDLVAEPMPGRIFGSFFGLHEGDQHEATIRAAQDLLSWNDPVVTGGVEPLEHFVNCVMTLRLTAADLAEERRESPGDDLMSWLVQAEFEGEKMTDDEIGAFFVLLAVAANDTTRHASAGMLYAFTRFQDQRRLLCEDVPGRVEDAVEEVIRWVSPLIHMRRTALSDFEVRGQQIRRGDKVVLWYCSSNRDEEYWGNPFDFDIFRSPNRHQGFGGGGPHYCLGAAVARTTLKSLMSEIFTRIPDIEAPDPDFLVANFINGIRSLPAEWTPEER</sequence>
<dbReference type="GO" id="GO:0020037">
    <property type="term" value="F:heme binding"/>
    <property type="evidence" value="ECO:0007669"/>
    <property type="project" value="InterPro"/>
</dbReference>
<organism evidence="2 3">
    <name type="scientific">Paraconexibacter algicola</name>
    <dbReference type="NCBI Taxonomy" id="2133960"/>
    <lineage>
        <taxon>Bacteria</taxon>
        <taxon>Bacillati</taxon>
        <taxon>Actinomycetota</taxon>
        <taxon>Thermoleophilia</taxon>
        <taxon>Solirubrobacterales</taxon>
        <taxon>Paraconexibacteraceae</taxon>
        <taxon>Paraconexibacter</taxon>
    </lineage>
</organism>
<dbReference type="InterPro" id="IPR036396">
    <property type="entry name" value="Cyt_P450_sf"/>
</dbReference>
<name>A0A2T4UJP0_9ACTN</name>
<dbReference type="SUPFAM" id="SSF48264">
    <property type="entry name" value="Cytochrome P450"/>
    <property type="match status" value="1"/>
</dbReference>
<dbReference type="EMBL" id="PYYB01000001">
    <property type="protein sequence ID" value="PTL59474.1"/>
    <property type="molecule type" value="Genomic_DNA"/>
</dbReference>
<dbReference type="GO" id="GO:0006707">
    <property type="term" value="P:cholesterol catabolic process"/>
    <property type="evidence" value="ECO:0007669"/>
    <property type="project" value="TreeGrafter"/>
</dbReference>
<dbReference type="InterPro" id="IPR001128">
    <property type="entry name" value="Cyt_P450"/>
</dbReference>
<dbReference type="Pfam" id="PF00067">
    <property type="entry name" value="p450"/>
    <property type="match status" value="2"/>
</dbReference>
<comment type="similarity">
    <text evidence="1">Belongs to the cytochrome P450 family.</text>
</comment>
<dbReference type="PANTHER" id="PTHR46696:SF4">
    <property type="entry name" value="BIOTIN BIOSYNTHESIS CYTOCHROME P450"/>
    <property type="match status" value="1"/>
</dbReference>
<dbReference type="GO" id="GO:0005506">
    <property type="term" value="F:iron ion binding"/>
    <property type="evidence" value="ECO:0007669"/>
    <property type="project" value="InterPro"/>
</dbReference>
<dbReference type="PRINTS" id="PR00359">
    <property type="entry name" value="BP450"/>
</dbReference>
<accession>A0A2T4UJP0</accession>
<evidence type="ECO:0000256" key="1">
    <source>
        <dbReference type="ARBA" id="ARBA00010617"/>
    </source>
</evidence>
<evidence type="ECO:0000313" key="3">
    <source>
        <dbReference type="Proteomes" id="UP000240739"/>
    </source>
</evidence>
<dbReference type="CDD" id="cd11033">
    <property type="entry name" value="CYP142-like"/>
    <property type="match status" value="1"/>
</dbReference>
<dbReference type="OrthoDB" id="5241086at2"/>
<reference evidence="2 3" key="1">
    <citation type="submission" date="2018-03" db="EMBL/GenBank/DDBJ databases">
        <title>Aquarubrobacter algicola gen. nov., sp. nov., a novel actinobacterium isolated from shallow eutrophic lake during the end of cyanobacterial harmful algal blooms.</title>
        <authorList>
            <person name="Chun S.J."/>
        </authorList>
    </citation>
    <scope>NUCLEOTIDE SEQUENCE [LARGE SCALE GENOMIC DNA]</scope>
    <source>
        <strain evidence="2 3">Seoho-28</strain>
    </source>
</reference>
<dbReference type="RefSeq" id="WP_107568119.1">
    <property type="nucleotide sequence ID" value="NZ_PYYB01000001.1"/>
</dbReference>
<protein>
    <submittedName>
        <fullName evidence="2">Cytochrome P450</fullName>
    </submittedName>
</protein>
<dbReference type="GO" id="GO:0036199">
    <property type="term" value="F:cholest-4-en-3-one 26-monooxygenase activity"/>
    <property type="evidence" value="ECO:0007669"/>
    <property type="project" value="TreeGrafter"/>
</dbReference>
<proteinExistence type="inferred from homology"/>
<dbReference type="GO" id="GO:0008395">
    <property type="term" value="F:steroid hydroxylase activity"/>
    <property type="evidence" value="ECO:0007669"/>
    <property type="project" value="TreeGrafter"/>
</dbReference>
<keyword evidence="3" id="KW-1185">Reference proteome</keyword>
<dbReference type="AlphaFoldDB" id="A0A2T4UJP0"/>
<dbReference type="Gene3D" id="1.10.630.10">
    <property type="entry name" value="Cytochrome P450"/>
    <property type="match status" value="1"/>
</dbReference>
<gene>
    <name evidence="2" type="ORF">C7Y72_07335</name>
</gene>
<dbReference type="InterPro" id="IPR002397">
    <property type="entry name" value="Cyt_P450_B"/>
</dbReference>
<dbReference type="PANTHER" id="PTHR46696">
    <property type="entry name" value="P450, PUTATIVE (EUROFUNG)-RELATED"/>
    <property type="match status" value="1"/>
</dbReference>
<evidence type="ECO:0000313" key="2">
    <source>
        <dbReference type="EMBL" id="PTL59474.1"/>
    </source>
</evidence>
<comment type="caution">
    <text evidence="2">The sequence shown here is derived from an EMBL/GenBank/DDBJ whole genome shotgun (WGS) entry which is preliminary data.</text>
</comment>
<dbReference type="Proteomes" id="UP000240739">
    <property type="component" value="Unassembled WGS sequence"/>
</dbReference>